<proteinExistence type="predicted"/>
<evidence type="ECO:0000313" key="2">
    <source>
        <dbReference type="Proteomes" id="UP000031726"/>
    </source>
</evidence>
<dbReference type="RefSeq" id="YP_009201771.1">
    <property type="nucleotide sequence ID" value="NC_028834.1"/>
</dbReference>
<dbReference type="OrthoDB" id="23976at10239"/>
<dbReference type="EMBL" id="KP202970">
    <property type="protein sequence ID" value="AJD82870.1"/>
    <property type="molecule type" value="Genomic_DNA"/>
</dbReference>
<name>A0A0B5A5B2_9CAUD</name>
<keyword evidence="2" id="KW-1185">Reference proteome</keyword>
<accession>A0A0B5A5B2</accession>
<reference evidence="1 2" key="1">
    <citation type="submission" date="2014-11" db="EMBL/GenBank/DDBJ databases">
        <title>Characterization and genome comparisons of three Achromobacter phages of the Siphoviridae family.</title>
        <authorList>
            <person name="Dreiseikelmann B."/>
            <person name="Bunk B."/>
            <person name="Rohde M."/>
            <person name="Wittmann J."/>
        </authorList>
    </citation>
    <scope>NUCLEOTIDE SEQUENCE [LARGE SCALE GENOMIC DNA]</scope>
</reference>
<protein>
    <submittedName>
        <fullName evidence="1">Uncharacterized protein</fullName>
    </submittedName>
</protein>
<dbReference type="Proteomes" id="UP000031726">
    <property type="component" value="Segment"/>
</dbReference>
<organism evidence="1 2">
    <name type="scientific">Achromobacter phage 83-24</name>
    <dbReference type="NCBI Taxonomy" id="1589747"/>
    <lineage>
        <taxon>Viruses</taxon>
        <taxon>Duplodnaviria</taxon>
        <taxon>Heunggongvirae</taxon>
        <taxon>Uroviricota</taxon>
        <taxon>Caudoviricetes</taxon>
        <taxon>Steinhofvirus</taxon>
        <taxon>Steinhofvirus sv8324</taxon>
    </lineage>
</organism>
<gene>
    <name evidence="1" type="ORF">JWAP_00037</name>
</gene>
<sequence>MANKTSLQVFLANVAAQAGRKLTADEKVILKSAFNTGDGRKSSAAARGVIKLAKQEAEQGIAPAESAYQSYSKQRGGQRKAYDDLNKQAQKQSSEELVDSRSALYGTFCGRAELTVDLMERLQKHPKWPAIPSWGKWALTMLVEKIGRIVEGDPSYDDNWKDIGGYAELARRNSVGEKA</sequence>
<dbReference type="KEGG" id="vg:26628943"/>
<evidence type="ECO:0000313" key="1">
    <source>
        <dbReference type="EMBL" id="AJD82870.1"/>
    </source>
</evidence>
<dbReference type="GeneID" id="26628943"/>